<proteinExistence type="predicted"/>
<name>A0A2S7KT10_9FLAO</name>
<accession>A0A2S7KT10</accession>
<gene>
    <name evidence="1" type="ORF">BST85_13350</name>
</gene>
<reference evidence="1 2" key="1">
    <citation type="submission" date="2016-11" db="EMBL/GenBank/DDBJ databases">
        <title>Trade-off between light-utilization and light-protection in marine flavobacteria.</title>
        <authorList>
            <person name="Kumagai Y."/>
        </authorList>
    </citation>
    <scope>NUCLEOTIDE SEQUENCE [LARGE SCALE GENOMIC DNA]</scope>
    <source>
        <strain evidence="1 2">NBRC 107741</strain>
    </source>
</reference>
<evidence type="ECO:0000313" key="2">
    <source>
        <dbReference type="Proteomes" id="UP000239800"/>
    </source>
</evidence>
<dbReference type="Proteomes" id="UP000239800">
    <property type="component" value="Unassembled WGS sequence"/>
</dbReference>
<dbReference type="AlphaFoldDB" id="A0A2S7KT10"/>
<comment type="caution">
    <text evidence="1">The sequence shown here is derived from an EMBL/GenBank/DDBJ whole genome shotgun (WGS) entry which is preliminary data.</text>
</comment>
<protein>
    <submittedName>
        <fullName evidence="1">Uncharacterized protein</fullName>
    </submittedName>
</protein>
<evidence type="ECO:0000313" key="1">
    <source>
        <dbReference type="EMBL" id="PQB05769.1"/>
    </source>
</evidence>
<organism evidence="1 2">
    <name type="scientific">Aureitalea marina</name>
    <dbReference type="NCBI Taxonomy" id="930804"/>
    <lineage>
        <taxon>Bacteria</taxon>
        <taxon>Pseudomonadati</taxon>
        <taxon>Bacteroidota</taxon>
        <taxon>Flavobacteriia</taxon>
        <taxon>Flavobacteriales</taxon>
        <taxon>Flavobacteriaceae</taxon>
        <taxon>Aureitalea</taxon>
    </lineage>
</organism>
<keyword evidence="2" id="KW-1185">Reference proteome</keyword>
<dbReference type="EMBL" id="MQUB01000001">
    <property type="protein sequence ID" value="PQB05769.1"/>
    <property type="molecule type" value="Genomic_DNA"/>
</dbReference>
<sequence>MASPKPNARQVIEPYGSYTRPLATILKMIFTSDIEIIKKLELKFIRIDKTEFDWTTEYINPEDDSKWLKLRLRSEYHGGGYPVMMKKTGISTDFLIKIILSSDNIEQISVGSALLEYFESSDRIEFRTKLIDSLEKHYSIENNRTDEFEKLRLQSIIENSTIYDDTNRREIVGKNDAEITADYYYFKKIAERTEKLQEL</sequence>